<dbReference type="AlphaFoldDB" id="A0A139X1Z4"/>
<protein>
    <submittedName>
        <fullName evidence="2">Uncharacterized protein</fullName>
    </submittedName>
</protein>
<dbReference type="OrthoDB" id="9554236at2"/>
<proteinExistence type="predicted"/>
<name>A0A139X1Z4_9CYAN</name>
<organism evidence="2 3">
    <name type="scientific">Scytonema hofmannii PCC 7110</name>
    <dbReference type="NCBI Taxonomy" id="128403"/>
    <lineage>
        <taxon>Bacteria</taxon>
        <taxon>Bacillati</taxon>
        <taxon>Cyanobacteriota</taxon>
        <taxon>Cyanophyceae</taxon>
        <taxon>Nostocales</taxon>
        <taxon>Scytonemataceae</taxon>
        <taxon>Scytonema</taxon>
    </lineage>
</organism>
<keyword evidence="3" id="KW-1185">Reference proteome</keyword>
<comment type="caution">
    <text evidence="2">The sequence shown here is derived from an EMBL/GenBank/DDBJ whole genome shotgun (WGS) entry which is preliminary data.</text>
</comment>
<dbReference type="Proteomes" id="UP000076925">
    <property type="component" value="Unassembled WGS sequence"/>
</dbReference>
<feature type="compositionally biased region" description="Basic residues" evidence="1">
    <location>
        <begin position="26"/>
        <end position="35"/>
    </location>
</feature>
<dbReference type="EMBL" id="ANNX02000040">
    <property type="protein sequence ID" value="KYC38715.1"/>
    <property type="molecule type" value="Genomic_DNA"/>
</dbReference>
<gene>
    <name evidence="2" type="ORF">WA1_36715</name>
</gene>
<accession>A0A139X1Z4</accession>
<evidence type="ECO:0000313" key="2">
    <source>
        <dbReference type="EMBL" id="KYC38715.1"/>
    </source>
</evidence>
<evidence type="ECO:0000256" key="1">
    <source>
        <dbReference type="SAM" id="MobiDB-lite"/>
    </source>
</evidence>
<dbReference type="STRING" id="128403.WA1_36715"/>
<reference evidence="2 3" key="1">
    <citation type="journal article" date="2013" name="Genome Biol. Evol.">
        <title>Genomes of Stigonematalean cyanobacteria (subsection V) and the evolution of oxygenic photosynthesis from prokaryotes to plastids.</title>
        <authorList>
            <person name="Dagan T."/>
            <person name="Roettger M."/>
            <person name="Stucken K."/>
            <person name="Landan G."/>
            <person name="Koch R."/>
            <person name="Major P."/>
            <person name="Gould S.B."/>
            <person name="Goremykin V.V."/>
            <person name="Rippka R."/>
            <person name="Tandeau de Marsac N."/>
            <person name="Gugger M."/>
            <person name="Lockhart P.J."/>
            <person name="Allen J.F."/>
            <person name="Brune I."/>
            <person name="Maus I."/>
            <person name="Puhler A."/>
            <person name="Martin W.F."/>
        </authorList>
    </citation>
    <scope>NUCLEOTIDE SEQUENCE [LARGE SCALE GENOMIC DNA]</scope>
    <source>
        <strain evidence="2 3">PCC 7110</strain>
    </source>
</reference>
<feature type="region of interest" description="Disordered" evidence="1">
    <location>
        <begin position="1"/>
        <end position="37"/>
    </location>
</feature>
<evidence type="ECO:0000313" key="3">
    <source>
        <dbReference type="Proteomes" id="UP000076925"/>
    </source>
</evidence>
<sequence>MSANNNENYDDEEMSSGGQKGEKGKSFRGGKKKKRDNWYGYNDKDFQKWWHRIGKEEFGGRDTDNAQQAKEVYEYWELIGKPIIK</sequence>
<dbReference type="RefSeq" id="WP_017746715.1">
    <property type="nucleotide sequence ID" value="NZ_KQ976354.1"/>
</dbReference>